<feature type="region of interest" description="Disordered" evidence="3">
    <location>
        <begin position="1"/>
        <end position="25"/>
    </location>
</feature>
<dbReference type="Proteomes" id="UP000255125">
    <property type="component" value="Unassembled WGS sequence"/>
</dbReference>
<dbReference type="InterPro" id="IPR011010">
    <property type="entry name" value="DNA_brk_join_enz"/>
</dbReference>
<dbReference type="SUPFAM" id="SSF56349">
    <property type="entry name" value="DNA breaking-rejoining enzymes"/>
    <property type="match status" value="1"/>
</dbReference>
<gene>
    <name evidence="5" type="primary">tnpS</name>
    <name evidence="5" type="ORF">NCTC10392_02608</name>
</gene>
<dbReference type="CDD" id="cd00799">
    <property type="entry name" value="INT_Cre_C"/>
    <property type="match status" value="1"/>
</dbReference>
<dbReference type="GO" id="GO:0006310">
    <property type="term" value="P:DNA recombination"/>
    <property type="evidence" value="ECO:0007669"/>
    <property type="project" value="UniProtKB-KW"/>
</dbReference>
<name>A0A379ID71_PSEFL</name>
<dbReference type="InterPro" id="IPR002104">
    <property type="entry name" value="Integrase_catalytic"/>
</dbReference>
<evidence type="ECO:0000259" key="4">
    <source>
        <dbReference type="PROSITE" id="PS51898"/>
    </source>
</evidence>
<dbReference type="InterPro" id="IPR013762">
    <property type="entry name" value="Integrase-like_cat_sf"/>
</dbReference>
<accession>A0A379ID71</accession>
<keyword evidence="1" id="KW-0238">DNA-binding</keyword>
<dbReference type="PANTHER" id="PTHR34605:SF3">
    <property type="entry name" value="P CELL-TYPE AGGLUTINATION PROTEIN MAP4-LIKE-RELATED"/>
    <property type="match status" value="1"/>
</dbReference>
<evidence type="ECO:0000313" key="5">
    <source>
        <dbReference type="EMBL" id="SUD30686.1"/>
    </source>
</evidence>
<dbReference type="AlphaFoldDB" id="A0A379ID71"/>
<reference evidence="5 6" key="1">
    <citation type="submission" date="2018-06" db="EMBL/GenBank/DDBJ databases">
        <authorList>
            <consortium name="Pathogen Informatics"/>
            <person name="Doyle S."/>
        </authorList>
    </citation>
    <scope>NUCLEOTIDE SEQUENCE [LARGE SCALE GENOMIC DNA]</scope>
    <source>
        <strain evidence="5 6">NCTC10392</strain>
    </source>
</reference>
<protein>
    <submittedName>
        <fullName evidence="5">Cointegrate resolution protein S</fullName>
    </submittedName>
</protein>
<evidence type="ECO:0000313" key="6">
    <source>
        <dbReference type="Proteomes" id="UP000255125"/>
    </source>
</evidence>
<evidence type="ECO:0000256" key="2">
    <source>
        <dbReference type="ARBA" id="ARBA00023172"/>
    </source>
</evidence>
<dbReference type="EMBL" id="UGUS01000002">
    <property type="protein sequence ID" value="SUD30686.1"/>
    <property type="molecule type" value="Genomic_DNA"/>
</dbReference>
<dbReference type="GO" id="GO:0003677">
    <property type="term" value="F:DNA binding"/>
    <property type="evidence" value="ECO:0007669"/>
    <property type="project" value="UniProtKB-KW"/>
</dbReference>
<dbReference type="PANTHER" id="PTHR34605">
    <property type="entry name" value="PHAGE_INTEGRASE DOMAIN-CONTAINING PROTEIN"/>
    <property type="match status" value="1"/>
</dbReference>
<dbReference type="SUPFAM" id="SSF47823">
    <property type="entry name" value="lambda integrase-like, N-terminal domain"/>
    <property type="match status" value="1"/>
</dbReference>
<dbReference type="Gene3D" id="1.10.443.10">
    <property type="entry name" value="Intergrase catalytic core"/>
    <property type="match status" value="1"/>
</dbReference>
<dbReference type="GO" id="GO:0015074">
    <property type="term" value="P:DNA integration"/>
    <property type="evidence" value="ECO:0007669"/>
    <property type="project" value="InterPro"/>
</dbReference>
<dbReference type="InterPro" id="IPR010998">
    <property type="entry name" value="Integrase_recombinase_N"/>
</dbReference>
<feature type="domain" description="Tyr recombinase" evidence="4">
    <location>
        <begin position="134"/>
        <end position="333"/>
    </location>
</feature>
<keyword evidence="2" id="KW-0233">DNA recombination</keyword>
<dbReference type="Gene3D" id="1.10.150.130">
    <property type="match status" value="1"/>
</dbReference>
<evidence type="ECO:0000256" key="3">
    <source>
        <dbReference type="SAM" id="MobiDB-lite"/>
    </source>
</evidence>
<evidence type="ECO:0000256" key="1">
    <source>
        <dbReference type="ARBA" id="ARBA00023125"/>
    </source>
</evidence>
<dbReference type="Pfam" id="PF00589">
    <property type="entry name" value="Phage_integrase"/>
    <property type="match status" value="1"/>
</dbReference>
<sequence length="336" mass="37545">MGDLTPSEPSPRTPTPCRSRLAGDSGMSELDRYLNAATRDNTRRSYRAAIEHFEVSWGGFLPATSDGVARYLVAYAGVLAVNTLKLRLSALAQWHTSQGFPDPTKAPVVRKVLKGIRALHPAQEKQAEPLQLQHLEQVVSWLEREAGQARAEDDRPRWLRAKRDAALILLGFWRGFRSDELCRLQIEHVQAVPGAGITLYLPRSKSDRENLGQTYQTPALLRLCPVQAYTEWLSASALVRGPLFRGIDRWGNLGEEGLHANSVIPLLRQALERAGIAAEQYTSHSLRRGFATWAHRSGWDLKSLMAYVGWKDMKSAMRYVEATPFLGLTQARAPLV</sequence>
<proteinExistence type="predicted"/>
<dbReference type="PROSITE" id="PS51898">
    <property type="entry name" value="TYR_RECOMBINASE"/>
    <property type="match status" value="1"/>
</dbReference>
<organism evidence="5 6">
    <name type="scientific">Pseudomonas fluorescens</name>
    <dbReference type="NCBI Taxonomy" id="294"/>
    <lineage>
        <taxon>Bacteria</taxon>
        <taxon>Pseudomonadati</taxon>
        <taxon>Pseudomonadota</taxon>
        <taxon>Gammaproteobacteria</taxon>
        <taxon>Pseudomonadales</taxon>
        <taxon>Pseudomonadaceae</taxon>
        <taxon>Pseudomonas</taxon>
    </lineage>
</organism>
<dbReference type="InterPro" id="IPR052925">
    <property type="entry name" value="Phage_Integrase-like_Recomb"/>
</dbReference>